<dbReference type="EMBL" id="SRRP01000001">
    <property type="protein sequence ID" value="TGN91567.1"/>
    <property type="molecule type" value="Genomic_DNA"/>
</dbReference>
<accession>A0A4Z1DU65</accession>
<keyword evidence="3" id="KW-0804">Transcription</keyword>
<evidence type="ECO:0000259" key="4">
    <source>
        <dbReference type="PROSITE" id="PS50042"/>
    </source>
</evidence>
<reference evidence="6 7" key="1">
    <citation type="submission" date="2019-04" db="EMBL/GenBank/DDBJ databases">
        <title>Genome sequencing of Streptococcus rubneri DSM 26920(T).</title>
        <authorList>
            <person name="Kook J.-K."/>
            <person name="Park S.-N."/>
            <person name="Lim Y.K."/>
        </authorList>
    </citation>
    <scope>NUCLEOTIDE SEQUENCE [LARGE SCALE GENOMIC DNA]</scope>
    <source>
        <strain evidence="6 7">DSM 26920</strain>
    </source>
</reference>
<dbReference type="Gene3D" id="1.10.10.10">
    <property type="entry name" value="Winged helix-like DNA-binding domain superfamily/Winged helix DNA-binding domain"/>
    <property type="match status" value="1"/>
</dbReference>
<keyword evidence="2" id="KW-0238">DNA-binding</keyword>
<organism evidence="6 7">
    <name type="scientific">Streptococcus rubneri</name>
    <dbReference type="NCBI Taxonomy" id="1234680"/>
    <lineage>
        <taxon>Bacteria</taxon>
        <taxon>Bacillati</taxon>
        <taxon>Bacillota</taxon>
        <taxon>Bacilli</taxon>
        <taxon>Lactobacillales</taxon>
        <taxon>Streptococcaceae</taxon>
        <taxon>Streptococcus</taxon>
    </lineage>
</organism>
<dbReference type="Gene3D" id="2.60.120.10">
    <property type="entry name" value="Jelly Rolls"/>
    <property type="match status" value="1"/>
</dbReference>
<dbReference type="OrthoDB" id="9810708at2"/>
<name>A0A4Z1DU65_9STRE</name>
<evidence type="ECO:0000256" key="1">
    <source>
        <dbReference type="ARBA" id="ARBA00023015"/>
    </source>
</evidence>
<dbReference type="PROSITE" id="PS51063">
    <property type="entry name" value="HTH_CRP_2"/>
    <property type="match status" value="1"/>
</dbReference>
<evidence type="ECO:0000256" key="2">
    <source>
        <dbReference type="ARBA" id="ARBA00023125"/>
    </source>
</evidence>
<evidence type="ECO:0000259" key="5">
    <source>
        <dbReference type="PROSITE" id="PS51063"/>
    </source>
</evidence>
<dbReference type="CDD" id="cd00038">
    <property type="entry name" value="CAP_ED"/>
    <property type="match status" value="1"/>
</dbReference>
<dbReference type="GO" id="GO:0003700">
    <property type="term" value="F:DNA-binding transcription factor activity"/>
    <property type="evidence" value="ECO:0007669"/>
    <property type="project" value="TreeGrafter"/>
</dbReference>
<dbReference type="SUPFAM" id="SSF46785">
    <property type="entry name" value="Winged helix' DNA-binding domain"/>
    <property type="match status" value="1"/>
</dbReference>
<dbReference type="GO" id="GO:0005829">
    <property type="term" value="C:cytosol"/>
    <property type="evidence" value="ECO:0007669"/>
    <property type="project" value="TreeGrafter"/>
</dbReference>
<feature type="domain" description="Cyclic nucleotide-binding" evidence="4">
    <location>
        <begin position="15"/>
        <end position="116"/>
    </location>
</feature>
<sequence>MITKEAYQLIRSHPAFAAIPVEKFDKLAVEIHHREIPKGQIIFFAGDRRDRIFLLQEGYVRIEQFDSSDSFSYMDYIKEGALFPYGGMFTDETYHYTASAITAVSYFSIPVDLYEEYAQANVEQVLFIIRKLSKILEFQELRLRNVVAASASDRVIQSLAVLCKDYRQVGNTVPFPMSMKELARLAATTRETVNLVLKKLIDEEKIQYKHKILTFVDLSFFLDSFEEA</sequence>
<keyword evidence="7" id="KW-1185">Reference proteome</keyword>
<dbReference type="Pfam" id="PF13545">
    <property type="entry name" value="HTH_Crp_2"/>
    <property type="match status" value="1"/>
</dbReference>
<feature type="domain" description="HTH crp-type" evidence="5">
    <location>
        <begin position="149"/>
        <end position="219"/>
    </location>
</feature>
<dbReference type="InterPro" id="IPR000595">
    <property type="entry name" value="cNMP-bd_dom"/>
</dbReference>
<gene>
    <name evidence="6" type="ORF">E5S68_00980</name>
</gene>
<comment type="caution">
    <text evidence="6">The sequence shown here is derived from an EMBL/GenBank/DDBJ whole genome shotgun (WGS) entry which is preliminary data.</text>
</comment>
<dbReference type="InterPro" id="IPR012318">
    <property type="entry name" value="HTH_CRP"/>
</dbReference>
<dbReference type="InterPro" id="IPR014710">
    <property type="entry name" value="RmlC-like_jellyroll"/>
</dbReference>
<dbReference type="RefSeq" id="WP_135781977.1">
    <property type="nucleotide sequence ID" value="NZ_MRXY01000012.1"/>
</dbReference>
<dbReference type="InterPro" id="IPR050397">
    <property type="entry name" value="Env_Response_Regulators"/>
</dbReference>
<dbReference type="GO" id="GO:0003677">
    <property type="term" value="F:DNA binding"/>
    <property type="evidence" value="ECO:0007669"/>
    <property type="project" value="UniProtKB-KW"/>
</dbReference>
<dbReference type="PROSITE" id="PS50042">
    <property type="entry name" value="CNMP_BINDING_3"/>
    <property type="match status" value="1"/>
</dbReference>
<dbReference type="PANTHER" id="PTHR24567:SF74">
    <property type="entry name" value="HTH-TYPE TRANSCRIPTIONAL REGULATOR ARCR"/>
    <property type="match status" value="1"/>
</dbReference>
<evidence type="ECO:0000313" key="7">
    <source>
        <dbReference type="Proteomes" id="UP000297986"/>
    </source>
</evidence>
<evidence type="ECO:0000313" key="6">
    <source>
        <dbReference type="EMBL" id="TGN91567.1"/>
    </source>
</evidence>
<dbReference type="InterPro" id="IPR036390">
    <property type="entry name" value="WH_DNA-bd_sf"/>
</dbReference>
<evidence type="ECO:0000256" key="3">
    <source>
        <dbReference type="ARBA" id="ARBA00023163"/>
    </source>
</evidence>
<dbReference type="SMART" id="SM00100">
    <property type="entry name" value="cNMP"/>
    <property type="match status" value="1"/>
</dbReference>
<dbReference type="InterPro" id="IPR018490">
    <property type="entry name" value="cNMP-bd_dom_sf"/>
</dbReference>
<dbReference type="Proteomes" id="UP000297986">
    <property type="component" value="Unassembled WGS sequence"/>
</dbReference>
<dbReference type="SUPFAM" id="SSF51206">
    <property type="entry name" value="cAMP-binding domain-like"/>
    <property type="match status" value="1"/>
</dbReference>
<dbReference type="InterPro" id="IPR036388">
    <property type="entry name" value="WH-like_DNA-bd_sf"/>
</dbReference>
<dbReference type="AlphaFoldDB" id="A0A4Z1DU65"/>
<protein>
    <submittedName>
        <fullName evidence="6">Crp/Fnr family transcriptional regulator</fullName>
    </submittedName>
</protein>
<keyword evidence="1" id="KW-0805">Transcription regulation</keyword>
<dbReference type="PANTHER" id="PTHR24567">
    <property type="entry name" value="CRP FAMILY TRANSCRIPTIONAL REGULATORY PROTEIN"/>
    <property type="match status" value="1"/>
</dbReference>
<dbReference type="Pfam" id="PF00027">
    <property type="entry name" value="cNMP_binding"/>
    <property type="match status" value="1"/>
</dbReference>
<proteinExistence type="predicted"/>